<dbReference type="InterPro" id="IPR012675">
    <property type="entry name" value="Beta-grasp_dom_sf"/>
</dbReference>
<dbReference type="Pfam" id="PF02824">
    <property type="entry name" value="TGS"/>
    <property type="match status" value="1"/>
</dbReference>
<dbReference type="InterPro" id="IPR002912">
    <property type="entry name" value="ACT_dom"/>
</dbReference>
<evidence type="ECO:0000313" key="7">
    <source>
        <dbReference type="Proteomes" id="UP000228867"/>
    </source>
</evidence>
<dbReference type="Pfam" id="PF04607">
    <property type="entry name" value="RelA_SpoT"/>
    <property type="match status" value="1"/>
</dbReference>
<comment type="caution">
    <text evidence="6">The sequence shown here is derived from an EMBL/GenBank/DDBJ whole genome shotgun (WGS) entry which is preliminary data.</text>
</comment>
<dbReference type="GO" id="GO:0005886">
    <property type="term" value="C:plasma membrane"/>
    <property type="evidence" value="ECO:0007669"/>
    <property type="project" value="TreeGrafter"/>
</dbReference>
<evidence type="ECO:0000313" key="6">
    <source>
        <dbReference type="EMBL" id="PIR06825.1"/>
    </source>
</evidence>
<evidence type="ECO:0000256" key="1">
    <source>
        <dbReference type="ARBA" id="ARBA00025704"/>
    </source>
</evidence>
<dbReference type="PANTHER" id="PTHR21262">
    <property type="entry name" value="GUANOSINE-3',5'-BIS DIPHOSPHATE 3'-PYROPHOSPHOHYDROLASE"/>
    <property type="match status" value="1"/>
</dbReference>
<dbReference type="InterPro" id="IPR003607">
    <property type="entry name" value="HD/PDEase_dom"/>
</dbReference>
<dbReference type="CDD" id="cd04876">
    <property type="entry name" value="ACT_RelA-SpoT"/>
    <property type="match status" value="1"/>
</dbReference>
<dbReference type="Proteomes" id="UP000228867">
    <property type="component" value="Unassembled WGS sequence"/>
</dbReference>
<dbReference type="InterPro" id="IPR045865">
    <property type="entry name" value="ACT-like_dom_sf"/>
</dbReference>
<dbReference type="SMART" id="SM00954">
    <property type="entry name" value="RelA_SpoT"/>
    <property type="match status" value="1"/>
</dbReference>
<evidence type="ECO:0000259" key="3">
    <source>
        <dbReference type="PROSITE" id="PS51671"/>
    </source>
</evidence>
<feature type="domain" description="TGS" evidence="5">
    <location>
        <begin position="384"/>
        <end position="445"/>
    </location>
</feature>
<dbReference type="FunFam" id="3.10.20.30:FF:000002">
    <property type="entry name" value="GTP pyrophosphokinase (RelA/SpoT)"/>
    <property type="match status" value="1"/>
</dbReference>
<dbReference type="CDD" id="cd01668">
    <property type="entry name" value="TGS_RSH"/>
    <property type="match status" value="1"/>
</dbReference>
<dbReference type="SUPFAM" id="SSF109604">
    <property type="entry name" value="HD-domain/PDEase-like"/>
    <property type="match status" value="1"/>
</dbReference>
<name>A0A2H0NF77_9BACT</name>
<dbReference type="InterPro" id="IPR004095">
    <property type="entry name" value="TGS"/>
</dbReference>
<dbReference type="Pfam" id="PF13328">
    <property type="entry name" value="HD_4"/>
    <property type="match status" value="1"/>
</dbReference>
<dbReference type="Pfam" id="PF13291">
    <property type="entry name" value="ACT_4"/>
    <property type="match status" value="1"/>
</dbReference>
<dbReference type="SUPFAM" id="SSF81301">
    <property type="entry name" value="Nucleotidyltransferase"/>
    <property type="match status" value="1"/>
</dbReference>
<dbReference type="CDD" id="cd00077">
    <property type="entry name" value="HDc"/>
    <property type="match status" value="1"/>
</dbReference>
<dbReference type="InterPro" id="IPR012676">
    <property type="entry name" value="TGS-like"/>
</dbReference>
<comment type="pathway">
    <text evidence="1">Purine metabolism.</text>
</comment>
<evidence type="ECO:0000259" key="4">
    <source>
        <dbReference type="PROSITE" id="PS51831"/>
    </source>
</evidence>
<evidence type="ECO:0000259" key="5">
    <source>
        <dbReference type="PROSITE" id="PS51880"/>
    </source>
</evidence>
<dbReference type="EMBL" id="PCWR01000047">
    <property type="protein sequence ID" value="PIR06825.1"/>
    <property type="molecule type" value="Genomic_DNA"/>
</dbReference>
<dbReference type="Gene3D" id="1.10.3210.10">
    <property type="entry name" value="Hypothetical protein af1432"/>
    <property type="match status" value="1"/>
</dbReference>
<dbReference type="InterPro" id="IPR007685">
    <property type="entry name" value="RelA_SpoT"/>
</dbReference>
<dbReference type="PANTHER" id="PTHR21262:SF31">
    <property type="entry name" value="GTP PYROPHOSPHOKINASE"/>
    <property type="match status" value="1"/>
</dbReference>
<sequence length="566" mass="65442">MSTWLETYPAESLVGRAYQFAEKAHSGQKRQTGEPYINHVLAVAQTIYQWHLDEPSIAAALLHDVVEDTSYSLEGIKKEFGEEIAFLVSGLTKLKTFQYPSTTAQMENWRKLILAFSKDLRVVIIKLADRLHNLKTLNYLPPDKQKGIALETADIYAPLAYRLGMQKLSGELEDLSFPYLHPAEYQWLLKMVKEKYTEREAYAQKIKPLLEKILAEHNIKPLAIDSRAKRYFSLYKKLLRYNMDLEKIYDLVALRIIVKTPEDCYAALGIIHQFWPPLPGRIKDYIARPKPNGYQSLHTTVFCIDHKIIEIQIRTQKMHEEDELGIAAHWAYEQSKDTKDYKKKMPVFASRKDLAWVKQLQNWQQKFTDPEEFLNSLKIDFFKDRIFVITPHNEVVDLPAGATPVDFAYHIHSEIGDQCTGAKVNGKIVPLDYELQSGDIVEILTQKGKKPSKSWLEFIKTSVARDHIKKTIRFKNKELQKKIEPQNLELKIISHNRLGLLKDITEVFSQSKINIISLTSSPVSPKLTMPIINIKCPYLKQTKLEKLMVKLKKVAGVKEISYKFNR</sequence>
<dbReference type="Gene3D" id="3.10.20.30">
    <property type="match status" value="1"/>
</dbReference>
<evidence type="ECO:0008006" key="8">
    <source>
        <dbReference type="Google" id="ProtNLM"/>
    </source>
</evidence>
<feature type="domain" description="HD" evidence="4">
    <location>
        <begin position="36"/>
        <end position="134"/>
    </location>
</feature>
<dbReference type="FunFam" id="1.10.3210.10:FF:000001">
    <property type="entry name" value="GTP pyrophosphokinase RelA"/>
    <property type="match status" value="1"/>
</dbReference>
<dbReference type="InterPro" id="IPR006674">
    <property type="entry name" value="HD_domain"/>
</dbReference>
<dbReference type="FunFam" id="3.30.460.10:FF:000001">
    <property type="entry name" value="GTP pyrophosphokinase RelA"/>
    <property type="match status" value="1"/>
</dbReference>
<accession>A0A2H0NF77</accession>
<dbReference type="CDD" id="cd05399">
    <property type="entry name" value="NT_Rel-Spo_like"/>
    <property type="match status" value="1"/>
</dbReference>
<dbReference type="SUPFAM" id="SSF81271">
    <property type="entry name" value="TGS-like"/>
    <property type="match status" value="1"/>
</dbReference>
<dbReference type="InterPro" id="IPR043519">
    <property type="entry name" value="NT_sf"/>
</dbReference>
<dbReference type="InterPro" id="IPR004811">
    <property type="entry name" value="RelA/Spo_fam"/>
</dbReference>
<dbReference type="PROSITE" id="PS51831">
    <property type="entry name" value="HD"/>
    <property type="match status" value="1"/>
</dbReference>
<comment type="similarity">
    <text evidence="2">Belongs to the relA/spoT family.</text>
</comment>
<evidence type="ECO:0000256" key="2">
    <source>
        <dbReference type="RuleBase" id="RU003847"/>
    </source>
</evidence>
<comment type="function">
    <text evidence="2">In eubacteria ppGpp (guanosine 3'-diphosphate 5'-diphosphate) is a mediator of the stringent response that coordinates a variety of cellular activities in response to changes in nutritional abundance.</text>
</comment>
<gene>
    <name evidence="6" type="ORF">COV54_02020</name>
</gene>
<dbReference type="Gene3D" id="3.30.460.10">
    <property type="entry name" value="Beta Polymerase, domain 2"/>
    <property type="match status" value="1"/>
</dbReference>
<dbReference type="Gene3D" id="3.30.70.260">
    <property type="match status" value="1"/>
</dbReference>
<dbReference type="GO" id="GO:0015969">
    <property type="term" value="P:guanosine tetraphosphate metabolic process"/>
    <property type="evidence" value="ECO:0007669"/>
    <property type="project" value="InterPro"/>
</dbReference>
<dbReference type="NCBIfam" id="TIGR00691">
    <property type="entry name" value="spoT_relA"/>
    <property type="match status" value="1"/>
</dbReference>
<dbReference type="PROSITE" id="PS51671">
    <property type="entry name" value="ACT"/>
    <property type="match status" value="1"/>
</dbReference>
<organism evidence="6 7">
    <name type="scientific">Candidatus Jorgensenbacteria bacterium CG11_big_fil_rev_8_21_14_0_20_38_23</name>
    <dbReference type="NCBI Taxonomy" id="1974594"/>
    <lineage>
        <taxon>Bacteria</taxon>
        <taxon>Candidatus Joergenseniibacteriota</taxon>
    </lineage>
</organism>
<proteinExistence type="inferred from homology"/>
<dbReference type="InterPro" id="IPR033655">
    <property type="entry name" value="TGS_RelA/SpoT"/>
</dbReference>
<dbReference type="PROSITE" id="PS51880">
    <property type="entry name" value="TGS"/>
    <property type="match status" value="1"/>
</dbReference>
<dbReference type="AlphaFoldDB" id="A0A2H0NF77"/>
<dbReference type="SMART" id="SM00471">
    <property type="entry name" value="HDc"/>
    <property type="match status" value="1"/>
</dbReference>
<dbReference type="SUPFAM" id="SSF55021">
    <property type="entry name" value="ACT-like"/>
    <property type="match status" value="1"/>
</dbReference>
<reference evidence="6 7" key="1">
    <citation type="submission" date="2017-09" db="EMBL/GenBank/DDBJ databases">
        <title>Depth-based differentiation of microbial function through sediment-hosted aquifers and enrichment of novel symbionts in the deep terrestrial subsurface.</title>
        <authorList>
            <person name="Probst A.J."/>
            <person name="Ladd B."/>
            <person name="Jarett J.K."/>
            <person name="Geller-Mcgrath D.E."/>
            <person name="Sieber C.M."/>
            <person name="Emerson J.B."/>
            <person name="Anantharaman K."/>
            <person name="Thomas B.C."/>
            <person name="Malmstrom R."/>
            <person name="Stieglmeier M."/>
            <person name="Klingl A."/>
            <person name="Woyke T."/>
            <person name="Ryan C.M."/>
            <person name="Banfield J.F."/>
        </authorList>
    </citation>
    <scope>NUCLEOTIDE SEQUENCE [LARGE SCALE GENOMIC DNA]</scope>
    <source>
        <strain evidence="6">CG11_big_fil_rev_8_21_14_0_20_38_23</strain>
    </source>
</reference>
<protein>
    <recommendedName>
        <fullName evidence="8">(P)ppGpp synthetase</fullName>
    </recommendedName>
</protein>
<feature type="domain" description="ACT" evidence="3">
    <location>
        <begin position="489"/>
        <end position="565"/>
    </location>
</feature>